<dbReference type="Pfam" id="PF03401">
    <property type="entry name" value="TctC"/>
    <property type="match status" value="1"/>
</dbReference>
<feature type="chain" id="PRO_5021460014" evidence="2">
    <location>
        <begin position="23"/>
        <end position="323"/>
    </location>
</feature>
<dbReference type="AlphaFoldDB" id="A0A4Z0BWF1"/>
<dbReference type="PIRSF" id="PIRSF017082">
    <property type="entry name" value="YflP"/>
    <property type="match status" value="1"/>
</dbReference>
<dbReference type="CDD" id="cd13578">
    <property type="entry name" value="PBP2_Bug27"/>
    <property type="match status" value="1"/>
</dbReference>
<accession>A0A4Z0BWF1</accession>
<evidence type="ECO:0000256" key="2">
    <source>
        <dbReference type="SAM" id="SignalP"/>
    </source>
</evidence>
<reference evidence="3 4" key="1">
    <citation type="submission" date="2019-03" db="EMBL/GenBank/DDBJ databases">
        <title>Ramlibacter henchirensis DSM 14656, whole genome shotgun sequence.</title>
        <authorList>
            <person name="Zhang X."/>
            <person name="Feng G."/>
            <person name="Zhu H."/>
        </authorList>
    </citation>
    <scope>NUCLEOTIDE SEQUENCE [LARGE SCALE GENOMIC DNA]</scope>
    <source>
        <strain evidence="3 4">DSM 14656</strain>
    </source>
</reference>
<dbReference type="Proteomes" id="UP000298180">
    <property type="component" value="Unassembled WGS sequence"/>
</dbReference>
<dbReference type="InterPro" id="IPR042100">
    <property type="entry name" value="Bug_dom1"/>
</dbReference>
<evidence type="ECO:0000313" key="3">
    <source>
        <dbReference type="EMBL" id="TFZ02814.1"/>
    </source>
</evidence>
<name>A0A4Z0BWF1_9BURK</name>
<gene>
    <name evidence="3" type="ORF">EZ313_16365</name>
</gene>
<keyword evidence="2" id="KW-0732">Signal</keyword>
<comment type="similarity">
    <text evidence="1">Belongs to the UPF0065 (bug) family.</text>
</comment>
<feature type="signal peptide" evidence="2">
    <location>
        <begin position="1"/>
        <end position="22"/>
    </location>
</feature>
<dbReference type="PANTHER" id="PTHR42928:SF5">
    <property type="entry name" value="BLR1237 PROTEIN"/>
    <property type="match status" value="1"/>
</dbReference>
<dbReference type="Gene3D" id="3.40.190.10">
    <property type="entry name" value="Periplasmic binding protein-like II"/>
    <property type="match status" value="1"/>
</dbReference>
<evidence type="ECO:0000313" key="4">
    <source>
        <dbReference type="Proteomes" id="UP000298180"/>
    </source>
</evidence>
<comment type="caution">
    <text evidence="3">The sequence shown here is derived from an EMBL/GenBank/DDBJ whole genome shotgun (WGS) entry which is preliminary data.</text>
</comment>
<proteinExistence type="inferred from homology"/>
<organism evidence="3 4">
    <name type="scientific">Ramlibacter henchirensis</name>
    <dbReference type="NCBI Taxonomy" id="204072"/>
    <lineage>
        <taxon>Bacteria</taxon>
        <taxon>Pseudomonadati</taxon>
        <taxon>Pseudomonadota</taxon>
        <taxon>Betaproteobacteria</taxon>
        <taxon>Burkholderiales</taxon>
        <taxon>Comamonadaceae</taxon>
        <taxon>Ramlibacter</taxon>
    </lineage>
</organism>
<dbReference type="InterPro" id="IPR005064">
    <property type="entry name" value="BUG"/>
</dbReference>
<dbReference type="OrthoDB" id="8678477at2"/>
<protein>
    <submittedName>
        <fullName evidence="3">Tripartite tricarboxylate transporter substrate binding protein</fullName>
    </submittedName>
</protein>
<dbReference type="Gene3D" id="3.40.190.150">
    <property type="entry name" value="Bordetella uptake gene, domain 1"/>
    <property type="match status" value="1"/>
</dbReference>
<dbReference type="EMBL" id="SMLM01000002">
    <property type="protein sequence ID" value="TFZ02814.1"/>
    <property type="molecule type" value="Genomic_DNA"/>
</dbReference>
<dbReference type="PANTHER" id="PTHR42928">
    <property type="entry name" value="TRICARBOXYLATE-BINDING PROTEIN"/>
    <property type="match status" value="1"/>
</dbReference>
<keyword evidence="4" id="KW-1185">Reference proteome</keyword>
<dbReference type="RefSeq" id="WP_135264338.1">
    <property type="nucleotide sequence ID" value="NZ_SMLM01000002.1"/>
</dbReference>
<evidence type="ECO:0000256" key="1">
    <source>
        <dbReference type="ARBA" id="ARBA00006987"/>
    </source>
</evidence>
<dbReference type="SUPFAM" id="SSF53850">
    <property type="entry name" value="Periplasmic binding protein-like II"/>
    <property type="match status" value="1"/>
</dbReference>
<sequence>MKRWLSPLLVAFAAFAVPAAMAQQGPYPNRPIKIVVANPPGGQTDVASRIIAQEMSNILKQPVVIENKPGANSNLGAEYVKNQPADGYTLIVTAINNFGSNPALIKNMPFDPLGDFRMIVQTIASPNVLVVAPESRFKTLQDILSAAKAEPGKLTYGSAGAGSSMFLFMELLKSLTKVDIRHVPYQGSARANVDLMGGQIDMQFDSMPGASALIEGKKLRPIVISSAKRSPVLPDVPTVQESGVAGFEAESWLGFGAPKGTPDEVIAILNKAANQALQTPKVRDQLLGMGTRPVGGTPQEFTAFVQKQIAMWKKVVADNNLQN</sequence>